<evidence type="ECO:0000256" key="6">
    <source>
        <dbReference type="ARBA" id="ARBA00023158"/>
    </source>
</evidence>
<dbReference type="RefSeq" id="XP_033600571.1">
    <property type="nucleotide sequence ID" value="XM_033741868.1"/>
</dbReference>
<feature type="domain" description="RDRP C-terminal head" evidence="11">
    <location>
        <begin position="1078"/>
        <end position="1209"/>
    </location>
</feature>
<name>A0A6A6W839_9PEZI</name>
<sequence>MATLFFKNLPVHCTREDVEAFLQPYLQRSNIHHYDIFKLPGKDFANVTVLDANKAQQFILKHGRNTNTRMSPSPLRWEDGRIVSVSRGNREPEHLKLRSLKYEENKRNDVLQKLAKQPGNGRHQLRRLFPFQSLQCGTWGDGNGALRATFISQYLNARRGILIFGRSTLAVLVNCESPGDWKRRMDLPYLNISNVVVGTCSTNCALTITIRMPPKISRPEVESVETAQDLPSELVNLMQQLSFDRQKPKDRKQRIRVTSLSPDHTASVGHCFVYQFKLASAAEMNSISTLLSHNRGMPSATPLTTLYRYRPKESAIGIRALQDELARVDNDAGFLPFRIKFQTEMLAVNGHLPPRTVQQMLPTIIKLHDTMGLDATTDALQRLVRNLPVRSPLEDSEQFSLHSLNANLELIASKFHPEGTIYDLKNRHDHIALVHRVTITPAGYYLEGPYPEPKNRVLRKYDGQTDMFLRVIFADDDGEQLHFGAHGSPLEIFSERFKPAIKSPIKIGGFGFKFLGFSHSSLRSQTCWFMAPFVHHSSLIHSQEVVKDLGDFSTIRCPAKCAARIGQAFSDTTTSIAVKKESVGAQHDVERNGRVFSDGCGTISLELLRRVWRDSTVRGMVPTLLQIRFAGAKGMLSLDTRLNGEKLILRQSMVKFEGTPALDIELCGSNPRPLPFYLNRQFIKILEDLGVPPEVFLELQAIELERLKLITTKPINAANYLDHNRMCNGQRLPSLLKMLDDIGILFHADDFLRDTVEMVALVQLRDVKHRARIPVAQGVTLYGIMDETGILREGEVYCVTESDGARRVLAGQVAITRAPAMHPGDVQVVTAVDVPDESPLSHLYNCVVFSQHGSRDLPSQLSGGDLDGDLFSIVYDRRLLPRKTYLPADYPRVKALDIGREVQTEDMTDFFIDFMASDQLGRISNMHVQLADRHPEGTVNAQCIQLAELASTAVDFSKSGIPVNQDMFPKFDNRYHRPDFMAPGPRVQMTQYGPNIEEDDTYDPAEKDAVKELDPAFGYKYYESDKVLGRLYRAIDEGRFFAEMQSASRRALRDLSYSETLVSKVWNYVKREAAGYIYEQYIEEAQDIRYAYDLNMADTMAQYTTYPSHPLTEREVFSGTIIGKSTGGQSKQTRELATAMKQQYERDVKYTREWIMRSEDSEEGDTTEALPRAMACFEVGLEKDPEWQTHKVESFKYVAAEVCLSELKKMNGGILRRDVRRIPTRYATAGTHHPGYHA</sequence>
<evidence type="ECO:0000313" key="12">
    <source>
        <dbReference type="EMBL" id="KAF2758120.1"/>
    </source>
</evidence>
<keyword evidence="3 8" id="KW-0808">Transferase</keyword>
<evidence type="ECO:0000259" key="10">
    <source>
        <dbReference type="Pfam" id="PF25358"/>
    </source>
</evidence>
<dbReference type="GO" id="GO:0030422">
    <property type="term" value="P:siRNA processing"/>
    <property type="evidence" value="ECO:0007669"/>
    <property type="project" value="TreeGrafter"/>
</dbReference>
<accession>A0A6A6W839</accession>
<dbReference type="EC" id="2.7.7.48" evidence="8"/>
<evidence type="ECO:0000256" key="2">
    <source>
        <dbReference type="ARBA" id="ARBA00022484"/>
    </source>
</evidence>
<evidence type="ECO:0000256" key="4">
    <source>
        <dbReference type="ARBA" id="ARBA00022695"/>
    </source>
</evidence>
<keyword evidence="4 8" id="KW-0548">Nucleotidyltransferase</keyword>
<protein>
    <recommendedName>
        <fullName evidence="8">RNA-dependent RNA polymerase</fullName>
        <ecNumber evidence="8">2.7.7.48</ecNumber>
    </recommendedName>
</protein>
<evidence type="ECO:0000256" key="8">
    <source>
        <dbReference type="RuleBase" id="RU363098"/>
    </source>
</evidence>
<dbReference type="Pfam" id="PF26253">
    <property type="entry name" value="RdRP_head"/>
    <property type="match status" value="1"/>
</dbReference>
<evidence type="ECO:0000256" key="1">
    <source>
        <dbReference type="ARBA" id="ARBA00005762"/>
    </source>
</evidence>
<dbReference type="SUPFAM" id="SSF54928">
    <property type="entry name" value="RNA-binding domain, RBD"/>
    <property type="match status" value="1"/>
</dbReference>
<dbReference type="InterPro" id="IPR057596">
    <property type="entry name" value="RDRP_core"/>
</dbReference>
<dbReference type="PANTHER" id="PTHR23079">
    <property type="entry name" value="RNA-DEPENDENT RNA POLYMERASE"/>
    <property type="match status" value="1"/>
</dbReference>
<proteinExistence type="inferred from homology"/>
<dbReference type="Pfam" id="PF25358">
    <property type="entry name" value="PH_fung_RdRP"/>
    <property type="match status" value="1"/>
</dbReference>
<keyword evidence="6" id="KW-0943">RNA-mediated gene silencing</keyword>
<dbReference type="InterPro" id="IPR007855">
    <property type="entry name" value="RDRP"/>
</dbReference>
<comment type="catalytic activity">
    <reaction evidence="7 8">
        <text>RNA(n) + a ribonucleoside 5'-triphosphate = RNA(n+1) + diphosphate</text>
        <dbReference type="Rhea" id="RHEA:21248"/>
        <dbReference type="Rhea" id="RHEA-COMP:14527"/>
        <dbReference type="Rhea" id="RHEA-COMP:17342"/>
        <dbReference type="ChEBI" id="CHEBI:33019"/>
        <dbReference type="ChEBI" id="CHEBI:61557"/>
        <dbReference type="ChEBI" id="CHEBI:140395"/>
        <dbReference type="EC" id="2.7.7.48"/>
    </reaction>
</comment>
<comment type="similarity">
    <text evidence="1 8">Belongs to the RdRP family.</text>
</comment>
<dbReference type="InterPro" id="IPR057503">
    <property type="entry name" value="PH_RdRP"/>
</dbReference>
<keyword evidence="13" id="KW-1185">Reference proteome</keyword>
<dbReference type="GO" id="GO:0003968">
    <property type="term" value="F:RNA-directed RNA polymerase activity"/>
    <property type="evidence" value="ECO:0007669"/>
    <property type="project" value="UniProtKB-KW"/>
</dbReference>
<evidence type="ECO:0000256" key="5">
    <source>
        <dbReference type="ARBA" id="ARBA00022884"/>
    </source>
</evidence>
<dbReference type="InterPro" id="IPR035979">
    <property type="entry name" value="RBD_domain_sf"/>
</dbReference>
<dbReference type="Pfam" id="PF05183">
    <property type="entry name" value="RdRP"/>
    <property type="match status" value="1"/>
</dbReference>
<dbReference type="EMBL" id="ML996572">
    <property type="protein sequence ID" value="KAF2758120.1"/>
    <property type="molecule type" value="Genomic_DNA"/>
</dbReference>
<dbReference type="AlphaFoldDB" id="A0A6A6W839"/>
<dbReference type="GO" id="GO:0003723">
    <property type="term" value="F:RNA binding"/>
    <property type="evidence" value="ECO:0007669"/>
    <property type="project" value="UniProtKB-KW"/>
</dbReference>
<dbReference type="InterPro" id="IPR058752">
    <property type="entry name" value="RDRP_C_head"/>
</dbReference>
<evidence type="ECO:0000313" key="13">
    <source>
        <dbReference type="Proteomes" id="UP000799437"/>
    </source>
</evidence>
<dbReference type="GO" id="GO:0031380">
    <property type="term" value="C:nuclear RNA-directed RNA polymerase complex"/>
    <property type="evidence" value="ECO:0007669"/>
    <property type="project" value="TreeGrafter"/>
</dbReference>
<keyword evidence="2 8" id="KW-0696">RNA-directed RNA polymerase</keyword>
<evidence type="ECO:0000259" key="11">
    <source>
        <dbReference type="Pfam" id="PF26253"/>
    </source>
</evidence>
<dbReference type="Proteomes" id="UP000799437">
    <property type="component" value="Unassembled WGS sequence"/>
</dbReference>
<reference evidence="12" key="1">
    <citation type="journal article" date="2020" name="Stud. Mycol.">
        <title>101 Dothideomycetes genomes: a test case for predicting lifestyles and emergence of pathogens.</title>
        <authorList>
            <person name="Haridas S."/>
            <person name="Albert R."/>
            <person name="Binder M."/>
            <person name="Bloem J."/>
            <person name="Labutti K."/>
            <person name="Salamov A."/>
            <person name="Andreopoulos B."/>
            <person name="Baker S."/>
            <person name="Barry K."/>
            <person name="Bills G."/>
            <person name="Bluhm B."/>
            <person name="Cannon C."/>
            <person name="Castanera R."/>
            <person name="Culley D."/>
            <person name="Daum C."/>
            <person name="Ezra D."/>
            <person name="Gonzalez J."/>
            <person name="Henrissat B."/>
            <person name="Kuo A."/>
            <person name="Liang C."/>
            <person name="Lipzen A."/>
            <person name="Lutzoni F."/>
            <person name="Magnuson J."/>
            <person name="Mondo S."/>
            <person name="Nolan M."/>
            <person name="Ohm R."/>
            <person name="Pangilinan J."/>
            <person name="Park H.-J."/>
            <person name="Ramirez L."/>
            <person name="Alfaro M."/>
            <person name="Sun H."/>
            <person name="Tritt A."/>
            <person name="Yoshinaga Y."/>
            <person name="Zwiers L.-H."/>
            <person name="Turgeon B."/>
            <person name="Goodwin S."/>
            <person name="Spatafora J."/>
            <person name="Crous P."/>
            <person name="Grigoriev I."/>
        </authorList>
    </citation>
    <scope>NUCLEOTIDE SEQUENCE</scope>
    <source>
        <strain evidence="12">CBS 121739</strain>
    </source>
</reference>
<evidence type="ECO:0000259" key="9">
    <source>
        <dbReference type="Pfam" id="PF05183"/>
    </source>
</evidence>
<organism evidence="12 13">
    <name type="scientific">Pseudovirgaria hyperparasitica</name>
    <dbReference type="NCBI Taxonomy" id="470096"/>
    <lineage>
        <taxon>Eukaryota</taxon>
        <taxon>Fungi</taxon>
        <taxon>Dikarya</taxon>
        <taxon>Ascomycota</taxon>
        <taxon>Pezizomycotina</taxon>
        <taxon>Dothideomycetes</taxon>
        <taxon>Dothideomycetes incertae sedis</taxon>
        <taxon>Acrospermales</taxon>
        <taxon>Acrospermaceae</taxon>
        <taxon>Pseudovirgaria</taxon>
    </lineage>
</organism>
<gene>
    <name evidence="12" type="ORF">EJ05DRAFT_439352</name>
</gene>
<dbReference type="PANTHER" id="PTHR23079:SF17">
    <property type="entry name" value="RNA-DEPENDENT RNA POLYMERASE"/>
    <property type="match status" value="1"/>
</dbReference>
<evidence type="ECO:0000256" key="7">
    <source>
        <dbReference type="ARBA" id="ARBA00048744"/>
    </source>
</evidence>
<feature type="domain" description="RdRP-like PH" evidence="10">
    <location>
        <begin position="129"/>
        <end position="304"/>
    </location>
</feature>
<evidence type="ECO:0000256" key="3">
    <source>
        <dbReference type="ARBA" id="ARBA00022679"/>
    </source>
</evidence>
<dbReference type="OrthoDB" id="6513042at2759"/>
<dbReference type="GeneID" id="54482922"/>
<feature type="domain" description="RDRP core" evidence="9">
    <location>
        <begin position="439"/>
        <end position="1035"/>
    </location>
</feature>
<keyword evidence="5 8" id="KW-0694">RNA-binding</keyword>